<feature type="binding site" evidence="11">
    <location>
        <position position="63"/>
    </location>
    <ligand>
        <name>S-adenosyl-L-methionine</name>
        <dbReference type="ChEBI" id="CHEBI:59789"/>
    </ligand>
</feature>
<comment type="function">
    <text evidence="5 11">Specifically methylates the uridine in position 2552 of 23S rRNA at the 2'-O position of the ribose in the fully assembled 50S ribosomal subunit.</text>
</comment>
<evidence type="ECO:0000313" key="14">
    <source>
        <dbReference type="EMBL" id="KFI18546.1"/>
    </source>
</evidence>
<dbReference type="InterPro" id="IPR050082">
    <property type="entry name" value="RNA_methyltr_RlmE"/>
</dbReference>
<dbReference type="PIRSF" id="PIRSF005461">
    <property type="entry name" value="23S_rRNA_mtase"/>
    <property type="match status" value="1"/>
</dbReference>
<keyword evidence="11" id="KW-0963">Cytoplasm</keyword>
<evidence type="ECO:0000256" key="3">
    <source>
        <dbReference type="ARBA" id="ARBA00022679"/>
    </source>
</evidence>
<feature type="active site" description="Proton acceptor" evidence="11 12">
    <location>
        <position position="162"/>
    </location>
</feature>
<keyword evidence="2 11" id="KW-0489">Methyltransferase</keyword>
<evidence type="ECO:0000256" key="2">
    <source>
        <dbReference type="ARBA" id="ARBA00022603"/>
    </source>
</evidence>
<feature type="binding site" evidence="11">
    <location>
        <position position="122"/>
    </location>
    <ligand>
        <name>S-adenosyl-L-methionine</name>
        <dbReference type="ChEBI" id="CHEBI:59789"/>
    </ligand>
</feature>
<evidence type="ECO:0000256" key="12">
    <source>
        <dbReference type="PIRSR" id="PIRSR005461-1"/>
    </source>
</evidence>
<evidence type="ECO:0000256" key="9">
    <source>
        <dbReference type="ARBA" id="ARBA00042745"/>
    </source>
</evidence>
<feature type="binding site" evidence="11">
    <location>
        <position position="97"/>
    </location>
    <ligand>
        <name>S-adenosyl-L-methionine</name>
        <dbReference type="ChEBI" id="CHEBI:59789"/>
    </ligand>
</feature>
<evidence type="ECO:0000256" key="1">
    <source>
        <dbReference type="ARBA" id="ARBA00022552"/>
    </source>
</evidence>
<dbReference type="Gene3D" id="3.40.50.150">
    <property type="entry name" value="Vaccinia Virus protein VP39"/>
    <property type="match status" value="1"/>
</dbReference>
<keyword evidence="1 11" id="KW-0698">rRNA processing</keyword>
<accession>A0A0E2Z013</accession>
<dbReference type="Proteomes" id="UP000028839">
    <property type="component" value="Unassembled WGS sequence"/>
</dbReference>
<evidence type="ECO:0000256" key="8">
    <source>
        <dbReference type="ARBA" id="ARBA00041995"/>
    </source>
</evidence>
<dbReference type="AlphaFoldDB" id="A0A0E2Z013"/>
<evidence type="ECO:0000256" key="5">
    <source>
        <dbReference type="ARBA" id="ARBA00037569"/>
    </source>
</evidence>
<dbReference type="InterPro" id="IPR015507">
    <property type="entry name" value="rRNA-MeTfrase_E"/>
</dbReference>
<dbReference type="PANTHER" id="PTHR10920">
    <property type="entry name" value="RIBOSOMAL RNA METHYLTRANSFERASE"/>
    <property type="match status" value="1"/>
</dbReference>
<comment type="similarity">
    <text evidence="11">Belongs to the class I-like SAM-binding methyltransferase superfamily. RNA methyltransferase RlmE family.</text>
</comment>
<proteinExistence type="inferred from homology"/>
<evidence type="ECO:0000256" key="11">
    <source>
        <dbReference type="HAMAP-Rule" id="MF_01547"/>
    </source>
</evidence>
<dbReference type="SMR" id="A0A0E2Z013"/>
<dbReference type="Pfam" id="PF01728">
    <property type="entry name" value="FtsJ"/>
    <property type="match status" value="1"/>
</dbReference>
<evidence type="ECO:0000256" key="6">
    <source>
        <dbReference type="ARBA" id="ARBA00038861"/>
    </source>
</evidence>
<dbReference type="HOGENOM" id="CLU_009422_4_0_6"/>
<feature type="domain" description="Ribosomal RNA methyltransferase FtsJ" evidence="13">
    <location>
        <begin position="29"/>
        <end position="204"/>
    </location>
</feature>
<dbReference type="OrthoDB" id="9790080at2"/>
<reference evidence="14 15" key="1">
    <citation type="submission" date="2014-07" db="EMBL/GenBank/DDBJ databases">
        <title>Comparative analysis of Nitrosococcus oceani genome inventories of strains from Pacific and Atlantic gyres.</title>
        <authorList>
            <person name="Lim C.K."/>
            <person name="Wang L."/>
            <person name="Sayavedra-Soto L.A."/>
            <person name="Klotz M.G."/>
        </authorList>
    </citation>
    <scope>NUCLEOTIDE SEQUENCE [LARGE SCALE GENOMIC DNA]</scope>
    <source>
        <strain evidence="14 15">C-27</strain>
    </source>
</reference>
<comment type="subcellular location">
    <subcellularLocation>
        <location evidence="11">Cytoplasm</location>
    </subcellularLocation>
</comment>
<evidence type="ECO:0000259" key="13">
    <source>
        <dbReference type="Pfam" id="PF01728"/>
    </source>
</evidence>
<dbReference type="NCBIfam" id="NF008390">
    <property type="entry name" value="PRK11188.1"/>
    <property type="match status" value="1"/>
</dbReference>
<gene>
    <name evidence="11" type="primary">rlmE</name>
    <name evidence="11" type="synonym">ftsJ</name>
    <name evidence="11" type="synonym">rrmJ</name>
    <name evidence="14" type="ORF">IB75_13660</name>
</gene>
<dbReference type="GO" id="GO:0008650">
    <property type="term" value="F:rRNA (uridine-2'-O-)-methyltransferase activity"/>
    <property type="evidence" value="ECO:0007669"/>
    <property type="project" value="UniProtKB-UniRule"/>
</dbReference>
<dbReference type="InterPro" id="IPR002877">
    <property type="entry name" value="RNA_MeTrfase_FtsJ_dom"/>
</dbReference>
<dbReference type="GO" id="GO:0005737">
    <property type="term" value="C:cytoplasm"/>
    <property type="evidence" value="ECO:0007669"/>
    <property type="project" value="UniProtKB-SubCell"/>
</dbReference>
<evidence type="ECO:0000256" key="7">
    <source>
        <dbReference type="ARBA" id="ARBA00041129"/>
    </source>
</evidence>
<dbReference type="EMBL" id="JPGN01000078">
    <property type="protein sequence ID" value="KFI18546.1"/>
    <property type="molecule type" value="Genomic_DNA"/>
</dbReference>
<dbReference type="PANTHER" id="PTHR10920:SF18">
    <property type="entry name" value="RRNA METHYLTRANSFERASE 2, MITOCHONDRIAL"/>
    <property type="match status" value="1"/>
</dbReference>
<feature type="binding site" evidence="11">
    <location>
        <position position="61"/>
    </location>
    <ligand>
        <name>S-adenosyl-L-methionine</name>
        <dbReference type="ChEBI" id="CHEBI:59789"/>
    </ligand>
</feature>
<comment type="catalytic activity">
    <reaction evidence="10 11">
        <text>uridine(2552) in 23S rRNA + S-adenosyl-L-methionine = 2'-O-methyluridine(2552) in 23S rRNA + S-adenosyl-L-homocysteine + H(+)</text>
        <dbReference type="Rhea" id="RHEA:42720"/>
        <dbReference type="Rhea" id="RHEA-COMP:10202"/>
        <dbReference type="Rhea" id="RHEA-COMP:10203"/>
        <dbReference type="ChEBI" id="CHEBI:15378"/>
        <dbReference type="ChEBI" id="CHEBI:57856"/>
        <dbReference type="ChEBI" id="CHEBI:59789"/>
        <dbReference type="ChEBI" id="CHEBI:65315"/>
        <dbReference type="ChEBI" id="CHEBI:74478"/>
        <dbReference type="EC" id="2.1.1.166"/>
    </reaction>
</comment>
<organism evidence="14 15">
    <name type="scientific">Nitrosococcus oceani C-27</name>
    <dbReference type="NCBI Taxonomy" id="314279"/>
    <lineage>
        <taxon>Bacteria</taxon>
        <taxon>Pseudomonadati</taxon>
        <taxon>Pseudomonadota</taxon>
        <taxon>Gammaproteobacteria</taxon>
        <taxon>Chromatiales</taxon>
        <taxon>Chromatiaceae</taxon>
        <taxon>Nitrosococcus</taxon>
    </lineage>
</organism>
<name>A0A0E2Z013_9GAMM</name>
<protein>
    <recommendedName>
        <fullName evidence="7 11">Ribosomal RNA large subunit methyltransferase E</fullName>
        <ecNumber evidence="6 11">2.1.1.166</ecNumber>
    </recommendedName>
    <alternativeName>
        <fullName evidence="9 11">23S rRNA Um2552 methyltransferase</fullName>
    </alternativeName>
    <alternativeName>
        <fullName evidence="8 11">rRNA (uridine-2'-O-)-methyltransferase</fullName>
    </alternativeName>
</protein>
<evidence type="ECO:0000313" key="15">
    <source>
        <dbReference type="Proteomes" id="UP000028839"/>
    </source>
</evidence>
<keyword evidence="3 11" id="KW-0808">Transferase</keyword>
<dbReference type="InterPro" id="IPR029063">
    <property type="entry name" value="SAM-dependent_MTases_sf"/>
</dbReference>
<dbReference type="SUPFAM" id="SSF53335">
    <property type="entry name" value="S-adenosyl-L-methionine-dependent methyltransferases"/>
    <property type="match status" value="1"/>
</dbReference>
<comment type="caution">
    <text evidence="14">The sequence shown here is derived from an EMBL/GenBank/DDBJ whole genome shotgun (WGS) entry which is preliminary data.</text>
</comment>
<dbReference type="FunFam" id="3.40.50.150:FF:000005">
    <property type="entry name" value="Ribosomal RNA large subunit methyltransferase E"/>
    <property type="match status" value="1"/>
</dbReference>
<keyword evidence="4 11" id="KW-0949">S-adenosyl-L-methionine</keyword>
<dbReference type="EC" id="2.1.1.166" evidence="6 11"/>
<feature type="binding site" evidence="11">
    <location>
        <position position="81"/>
    </location>
    <ligand>
        <name>S-adenosyl-L-methionine</name>
        <dbReference type="ChEBI" id="CHEBI:59789"/>
    </ligand>
</feature>
<evidence type="ECO:0000256" key="4">
    <source>
        <dbReference type="ARBA" id="ARBA00022691"/>
    </source>
</evidence>
<dbReference type="HAMAP" id="MF_01547">
    <property type="entry name" value="RNA_methyltr_E"/>
    <property type="match status" value="1"/>
</dbReference>
<sequence length="212" mass="23581">MAKRKSHSARWLREHFRDSYVIQAKAQGYRSRAVFKLQEIDTRERLLGPGRVVIDLGAAPGGWSQWAAERVGERGRVIAMDILPMLSCPGVQFIQGDFREDNVLAELQNTLAGCVVDLVMSDMAPNMSGMAAVDQPRAIYLGELALAFAQESLGPEGSFLLKTFQGEGFDALYEVIRQDFSRVRIHKPPASRGRSREVYIVARRSRKDNGGG</sequence>
<evidence type="ECO:0000256" key="10">
    <source>
        <dbReference type="ARBA" id="ARBA00048970"/>
    </source>
</evidence>